<sequence>MPSTLLNGDKSYKDNKKVTRNLNAADAFHKFQYMMTNWKTNSLKTSCDDNTTALAPRATVTKANGRDKTGHPLSKDYDENTREPVWRATVTEVNGRALTGNPVSDYGGSPEEAEKYYDEVDQPAVVWKTGIYGSFKVGRRNSADDDDDDDDDEHQNMMLEDVTCENM</sequence>
<gene>
    <name evidence="1" type="ORF">CINCED_3A003397</name>
</gene>
<name>A0A5E4M6A7_9HEMI</name>
<accession>A0A5E4M6A7</accession>
<dbReference type="EMBL" id="CABPRJ010000013">
    <property type="protein sequence ID" value="VVC25436.1"/>
    <property type="molecule type" value="Genomic_DNA"/>
</dbReference>
<keyword evidence="2" id="KW-1185">Reference proteome</keyword>
<evidence type="ECO:0000313" key="2">
    <source>
        <dbReference type="Proteomes" id="UP000325440"/>
    </source>
</evidence>
<reference evidence="1 2" key="1">
    <citation type="submission" date="2019-08" db="EMBL/GenBank/DDBJ databases">
        <authorList>
            <person name="Alioto T."/>
            <person name="Alioto T."/>
            <person name="Gomez Garrido J."/>
        </authorList>
    </citation>
    <scope>NUCLEOTIDE SEQUENCE [LARGE SCALE GENOMIC DNA]</scope>
</reference>
<organism evidence="1 2">
    <name type="scientific">Cinara cedri</name>
    <dbReference type="NCBI Taxonomy" id="506608"/>
    <lineage>
        <taxon>Eukaryota</taxon>
        <taxon>Metazoa</taxon>
        <taxon>Ecdysozoa</taxon>
        <taxon>Arthropoda</taxon>
        <taxon>Hexapoda</taxon>
        <taxon>Insecta</taxon>
        <taxon>Pterygota</taxon>
        <taxon>Neoptera</taxon>
        <taxon>Paraneoptera</taxon>
        <taxon>Hemiptera</taxon>
        <taxon>Sternorrhyncha</taxon>
        <taxon>Aphidomorpha</taxon>
        <taxon>Aphidoidea</taxon>
        <taxon>Aphididae</taxon>
        <taxon>Lachninae</taxon>
        <taxon>Cinara</taxon>
    </lineage>
</organism>
<dbReference type="Proteomes" id="UP000325440">
    <property type="component" value="Unassembled WGS sequence"/>
</dbReference>
<proteinExistence type="predicted"/>
<evidence type="ECO:0000313" key="1">
    <source>
        <dbReference type="EMBL" id="VVC25436.1"/>
    </source>
</evidence>
<dbReference type="AlphaFoldDB" id="A0A5E4M6A7"/>
<protein>
    <submittedName>
        <fullName evidence="1">Uncharacterized protein</fullName>
    </submittedName>
</protein>